<evidence type="ECO:0000256" key="1">
    <source>
        <dbReference type="ARBA" id="ARBA00022676"/>
    </source>
</evidence>
<proteinExistence type="predicted"/>
<dbReference type="Proteomes" id="UP000469734">
    <property type="component" value="Unassembled WGS sequence"/>
</dbReference>
<feature type="domain" description="Glycosyltransferase subfamily 4-like N-terminal" evidence="5">
    <location>
        <begin position="319"/>
        <end position="493"/>
    </location>
</feature>
<feature type="domain" description="Glycosyltransferase 2-like" evidence="4">
    <location>
        <begin position="3"/>
        <end position="122"/>
    </location>
</feature>
<sequence length="690" mass="75697">MASRNGAATLPKVLDAYCRLQVPDGGWRLLIVDNGSSDGTGALLASYAGRLPLRCLQEPVAGKNRALNRALEAALATPEPDDALYIFTDDDATPEPDWLLQWQACAQAYPADSVFGGVILPDWAAPPPAWLLPLIPTGLTYGLTSPALPDGPVFPGLVWGANMAVRRAPFAAGHRFEVGVGPNGADYAMGSETELTRRLAMAGYRASFYHGARVAHHIRRHQVEIDYILQKAWRFGRGQFRQQQRGRFAELARVPRWMWPRYALEALAWLRAVVSVDAGRRFSHRWEMAYLRGYFYEAWHGETAPRKTVLLTSYSGELGGMELRMAQEARYLQAGGHQAVLGLRPFAGLTAWTQRLAREQVTVAAFDPPVFFEGDWRWRDVRRWRARWFGASRLRAFKADLVHVAFCWTTYGASVLWLAQQCRLPAVISVHNAFPSTSFSAWHARLLRQAFAGVRGVYAVSDSALGHFLALYRDYLPPTARLAVIPNPVDVARFRPSLATRLQARQRWQLPQQALAIGTVARLAEQKRPALAIGLLAALRVRFPDLYLVLAGDGPLEAALREQAERLGLTPWVIFTGFVAEVQTLMPALDVHLLMSRNEGFGIATIEAMACGVPAVATDVPGSADILTGCPGGLLIPAHDLAAAALAIGDLLADPARRAAMGAAGREVAISRYSNEVVGQQVAAFYDGLL</sequence>
<dbReference type="PANTHER" id="PTHR12526">
    <property type="entry name" value="GLYCOSYLTRANSFERASE"/>
    <property type="match status" value="1"/>
</dbReference>
<dbReference type="Pfam" id="PF00535">
    <property type="entry name" value="Glycos_transf_2"/>
    <property type="match status" value="1"/>
</dbReference>
<dbReference type="CDD" id="cd00761">
    <property type="entry name" value="Glyco_tranf_GTA_type"/>
    <property type="match status" value="1"/>
</dbReference>
<dbReference type="Pfam" id="PF13439">
    <property type="entry name" value="Glyco_transf_4"/>
    <property type="match status" value="1"/>
</dbReference>
<evidence type="ECO:0000256" key="2">
    <source>
        <dbReference type="ARBA" id="ARBA00022679"/>
    </source>
</evidence>
<dbReference type="InterPro" id="IPR001173">
    <property type="entry name" value="Glyco_trans_2-like"/>
</dbReference>
<gene>
    <name evidence="6" type="ORF">GTP56_27190</name>
</gene>
<dbReference type="GO" id="GO:0016757">
    <property type="term" value="F:glycosyltransferase activity"/>
    <property type="evidence" value="ECO:0007669"/>
    <property type="project" value="UniProtKB-KW"/>
</dbReference>
<dbReference type="EMBL" id="WWCR01000051">
    <property type="protein sequence ID" value="MYM75855.1"/>
    <property type="molecule type" value="Genomic_DNA"/>
</dbReference>
<dbReference type="Pfam" id="PF00534">
    <property type="entry name" value="Glycos_transf_1"/>
    <property type="match status" value="1"/>
</dbReference>
<dbReference type="InterPro" id="IPR029044">
    <property type="entry name" value="Nucleotide-diphossugar_trans"/>
</dbReference>
<dbReference type="CDD" id="cd03801">
    <property type="entry name" value="GT4_PimA-like"/>
    <property type="match status" value="1"/>
</dbReference>
<dbReference type="Gene3D" id="3.40.50.2000">
    <property type="entry name" value="Glycogen Phosphorylase B"/>
    <property type="match status" value="2"/>
</dbReference>
<comment type="caution">
    <text evidence="6">The sequence shown here is derived from an EMBL/GenBank/DDBJ whole genome shotgun (WGS) entry which is preliminary data.</text>
</comment>
<evidence type="ECO:0000313" key="7">
    <source>
        <dbReference type="Proteomes" id="UP000469734"/>
    </source>
</evidence>
<dbReference type="SUPFAM" id="SSF53448">
    <property type="entry name" value="Nucleotide-diphospho-sugar transferases"/>
    <property type="match status" value="1"/>
</dbReference>
<organism evidence="6 7">
    <name type="scientific">Duganella margarita</name>
    <dbReference type="NCBI Taxonomy" id="2692170"/>
    <lineage>
        <taxon>Bacteria</taxon>
        <taxon>Pseudomonadati</taxon>
        <taxon>Pseudomonadota</taxon>
        <taxon>Betaproteobacteria</taxon>
        <taxon>Burkholderiales</taxon>
        <taxon>Oxalobacteraceae</taxon>
        <taxon>Telluria group</taxon>
        <taxon>Duganella</taxon>
    </lineage>
</organism>
<dbReference type="PANTHER" id="PTHR12526:SF510">
    <property type="entry name" value="D-INOSITOL 3-PHOSPHATE GLYCOSYLTRANSFERASE"/>
    <property type="match status" value="1"/>
</dbReference>
<evidence type="ECO:0000259" key="5">
    <source>
        <dbReference type="Pfam" id="PF13439"/>
    </source>
</evidence>
<keyword evidence="2 6" id="KW-0808">Transferase</keyword>
<dbReference type="InterPro" id="IPR001296">
    <property type="entry name" value="Glyco_trans_1"/>
</dbReference>
<keyword evidence="1" id="KW-0328">Glycosyltransferase</keyword>
<dbReference type="Gene3D" id="3.90.550.10">
    <property type="entry name" value="Spore Coat Polysaccharide Biosynthesis Protein SpsA, Chain A"/>
    <property type="match status" value="1"/>
</dbReference>
<name>A0A7X4H5Q0_9BURK</name>
<evidence type="ECO:0000259" key="4">
    <source>
        <dbReference type="Pfam" id="PF00535"/>
    </source>
</evidence>
<feature type="domain" description="Glycosyl transferase family 1" evidence="3">
    <location>
        <begin position="504"/>
        <end position="667"/>
    </location>
</feature>
<evidence type="ECO:0000259" key="3">
    <source>
        <dbReference type="Pfam" id="PF00534"/>
    </source>
</evidence>
<protein>
    <submittedName>
        <fullName evidence="6">Glycosyltransferase</fullName>
    </submittedName>
</protein>
<accession>A0A7X4H5Q0</accession>
<dbReference type="SUPFAM" id="SSF53756">
    <property type="entry name" value="UDP-Glycosyltransferase/glycogen phosphorylase"/>
    <property type="match status" value="1"/>
</dbReference>
<reference evidence="6 7" key="1">
    <citation type="submission" date="2019-12" db="EMBL/GenBank/DDBJ databases">
        <title>Novel species isolated from a subtropical stream in China.</title>
        <authorList>
            <person name="Lu H."/>
        </authorList>
    </citation>
    <scope>NUCLEOTIDE SEQUENCE [LARGE SCALE GENOMIC DNA]</scope>
    <source>
        <strain evidence="6 7">FT134W</strain>
    </source>
</reference>
<evidence type="ECO:0000313" key="6">
    <source>
        <dbReference type="EMBL" id="MYM75855.1"/>
    </source>
</evidence>
<dbReference type="AlphaFoldDB" id="A0A7X4H5Q0"/>
<dbReference type="InterPro" id="IPR028098">
    <property type="entry name" value="Glyco_trans_4-like_N"/>
</dbReference>